<dbReference type="InterPro" id="IPR016192">
    <property type="entry name" value="APOBEC/CMP_deaminase_Zn-bd"/>
</dbReference>
<keyword evidence="11 15" id="KW-0560">Oxidoreductase</keyword>
<dbReference type="SUPFAM" id="SSF53597">
    <property type="entry name" value="Dihydrofolate reductase-like"/>
    <property type="match status" value="1"/>
</dbReference>
<evidence type="ECO:0000256" key="12">
    <source>
        <dbReference type="ARBA" id="ARBA00023268"/>
    </source>
</evidence>
<accession>D9QR00</accession>
<evidence type="ECO:0000256" key="9">
    <source>
        <dbReference type="ARBA" id="ARBA00022833"/>
    </source>
</evidence>
<feature type="binding site" evidence="17">
    <location>
        <position position="208"/>
    </location>
    <ligand>
        <name>substrate</name>
    </ligand>
</feature>
<dbReference type="GO" id="GO:0050661">
    <property type="term" value="F:NADP binding"/>
    <property type="evidence" value="ECO:0007669"/>
    <property type="project" value="InterPro"/>
</dbReference>
<evidence type="ECO:0000256" key="7">
    <source>
        <dbReference type="ARBA" id="ARBA00022723"/>
    </source>
</evidence>
<dbReference type="InterPro" id="IPR004794">
    <property type="entry name" value="Eubact_RibD"/>
</dbReference>
<evidence type="ECO:0000256" key="2">
    <source>
        <dbReference type="ARBA" id="ARBA00004882"/>
    </source>
</evidence>
<comment type="catalytic activity">
    <reaction evidence="14 15">
        <text>2,5-diamino-6-hydroxy-4-(5-phosphoribosylamino)-pyrimidine + H2O + H(+) = 5-amino-6-(5-phospho-D-ribosylamino)uracil + NH4(+)</text>
        <dbReference type="Rhea" id="RHEA:21868"/>
        <dbReference type="ChEBI" id="CHEBI:15377"/>
        <dbReference type="ChEBI" id="CHEBI:15378"/>
        <dbReference type="ChEBI" id="CHEBI:28938"/>
        <dbReference type="ChEBI" id="CHEBI:58453"/>
        <dbReference type="ChEBI" id="CHEBI:58614"/>
        <dbReference type="EC" id="3.5.4.26"/>
    </reaction>
</comment>
<dbReference type="FunFam" id="3.40.140.10:FF:000025">
    <property type="entry name" value="Riboflavin biosynthesis protein RibD"/>
    <property type="match status" value="1"/>
</dbReference>
<feature type="binding site" evidence="17">
    <location>
        <position position="158"/>
    </location>
    <ligand>
        <name>NADP(+)</name>
        <dbReference type="ChEBI" id="CHEBI:58349"/>
    </ligand>
</feature>
<dbReference type="InterPro" id="IPR050765">
    <property type="entry name" value="Riboflavin_Biosynth_HTPR"/>
</dbReference>
<comment type="pathway">
    <text evidence="3 15">Cofactor biosynthesis; riboflavin biosynthesis; 5-amino-6-(D-ribitylamino)uracil from GTP: step 3/4.</text>
</comment>
<evidence type="ECO:0000256" key="16">
    <source>
        <dbReference type="PIRSR" id="PIRSR006769-1"/>
    </source>
</evidence>
<dbReference type="EC" id="3.5.4.26" evidence="15"/>
<evidence type="ECO:0000313" key="21">
    <source>
        <dbReference type="Proteomes" id="UP000001661"/>
    </source>
</evidence>
<dbReference type="Proteomes" id="UP000001661">
    <property type="component" value="Chromosome"/>
</dbReference>
<gene>
    <name evidence="20" type="ordered locus">Acear_1431</name>
</gene>
<evidence type="ECO:0000256" key="18">
    <source>
        <dbReference type="PIRSR" id="PIRSR006769-3"/>
    </source>
</evidence>
<sequence length="371" mass="40060">MADYNRDIDYMRLALDLAAKGRGRTSPNPMVGAVIVKDGEIVGQGYHHAAGKPHAEVNALQDAADKTEDATVYVTLEPCSHYGKTPPCTKALIGAGVSRVVAAMKDPNPKVAGRGLQKLADAGIEVESGLLEEEAKELNEAFIKYITTERPFVILKNAMTLDGKIATKTGDSKWISGEESRRYVHRLRDEVDGILVGIGTVLSDNPRLTTRLPEQDGQDPIRIVLDSRLEIPLDSNLVTQESEAKTVVAAAETADEEKAAKLEEAGVEVIFLPDKQGRIDLDSLLAELGRMEIMSLLVEGGSRINTSFLFTELVDKILYFIAPKLIGGSEAVQAVGGQGVDKVADGIELGDYELSTIGNDILIVGYPDYKE</sequence>
<protein>
    <recommendedName>
        <fullName evidence="15">Riboflavin biosynthesis protein RibD</fullName>
    </recommendedName>
    <domain>
        <recommendedName>
            <fullName evidence="15">Diaminohydroxyphosphoribosylaminopyrimidine deaminase</fullName>
            <shortName evidence="15">DRAP deaminase</shortName>
            <ecNumber evidence="15">3.5.4.26</ecNumber>
        </recommendedName>
        <alternativeName>
            <fullName evidence="15">Riboflavin-specific deaminase</fullName>
        </alternativeName>
    </domain>
    <domain>
        <recommendedName>
            <fullName evidence="15">5-amino-6-(5-phosphoribosylamino)uracil reductase</fullName>
            <ecNumber evidence="15">1.1.1.193</ecNumber>
        </recommendedName>
        <alternativeName>
            <fullName evidence="15">HTP reductase</fullName>
        </alternativeName>
    </domain>
</protein>
<comment type="function">
    <text evidence="1 15">Converts 2,5-diamino-6-(ribosylamino)-4(3h)-pyrimidinone 5'-phosphate into 5-amino-6-(ribosylamino)-2,4(1h,3h)-pyrimidinedione 5'-phosphate.</text>
</comment>
<dbReference type="PANTHER" id="PTHR38011:SF7">
    <property type="entry name" value="2,5-DIAMINO-6-RIBOSYLAMINO-4(3H)-PYRIMIDINONE 5'-PHOSPHATE REDUCTASE"/>
    <property type="match status" value="1"/>
</dbReference>
<dbReference type="CDD" id="cd01284">
    <property type="entry name" value="Riboflavin_deaminase-reductase"/>
    <property type="match status" value="1"/>
</dbReference>
<feature type="binding site" evidence="17">
    <location>
        <position position="299"/>
    </location>
    <ligand>
        <name>substrate</name>
    </ligand>
</feature>
<dbReference type="NCBIfam" id="TIGR00227">
    <property type="entry name" value="ribD_Cterm"/>
    <property type="match status" value="1"/>
</dbReference>
<dbReference type="STRING" id="574087.Acear_1431"/>
<dbReference type="Pfam" id="PF00383">
    <property type="entry name" value="dCMP_cyt_deam_1"/>
    <property type="match status" value="1"/>
</dbReference>
<dbReference type="eggNOG" id="COG1985">
    <property type="taxonomic scope" value="Bacteria"/>
</dbReference>
<feature type="binding site" evidence="17">
    <location>
        <position position="172"/>
    </location>
    <ligand>
        <name>substrate</name>
    </ligand>
</feature>
<evidence type="ECO:0000256" key="13">
    <source>
        <dbReference type="ARBA" id="ARBA00049861"/>
    </source>
</evidence>
<keyword evidence="9 15" id="KW-0862">Zinc</keyword>
<evidence type="ECO:0000256" key="10">
    <source>
        <dbReference type="ARBA" id="ARBA00022857"/>
    </source>
</evidence>
<dbReference type="Pfam" id="PF01872">
    <property type="entry name" value="RibD_C"/>
    <property type="match status" value="1"/>
</dbReference>
<name>D9QR00_ACEAZ</name>
<keyword evidence="8 15" id="KW-0378">Hydrolase</keyword>
<feature type="binding site" evidence="17">
    <location>
        <position position="204"/>
    </location>
    <ligand>
        <name>NADP(+)</name>
        <dbReference type="ChEBI" id="CHEBI:58349"/>
    </ligand>
</feature>
<organism evidence="20 21">
    <name type="scientific">Acetohalobium arabaticum (strain ATCC 49924 / DSM 5501 / Z-7288)</name>
    <dbReference type="NCBI Taxonomy" id="574087"/>
    <lineage>
        <taxon>Bacteria</taxon>
        <taxon>Bacillati</taxon>
        <taxon>Bacillota</taxon>
        <taxon>Clostridia</taxon>
        <taxon>Halanaerobiales</taxon>
        <taxon>Halobacteroidaceae</taxon>
        <taxon>Acetohalobium</taxon>
    </lineage>
</organism>
<evidence type="ECO:0000256" key="11">
    <source>
        <dbReference type="ARBA" id="ARBA00023002"/>
    </source>
</evidence>
<comment type="pathway">
    <text evidence="2 15">Cofactor biosynthesis; riboflavin biosynthesis; 5-amino-6-(D-ribitylamino)uracil from GTP: step 2/4.</text>
</comment>
<dbReference type="PROSITE" id="PS00903">
    <property type="entry name" value="CYT_DCMP_DEAMINASES_1"/>
    <property type="match status" value="1"/>
</dbReference>
<feature type="binding site" evidence="18">
    <location>
        <position position="88"/>
    </location>
    <ligand>
        <name>Zn(2+)</name>
        <dbReference type="ChEBI" id="CHEBI:29105"/>
        <note>catalytic</note>
    </ligand>
</feature>
<evidence type="ECO:0000259" key="19">
    <source>
        <dbReference type="PROSITE" id="PS51747"/>
    </source>
</evidence>
<feature type="binding site" evidence="17">
    <location>
        <begin position="301"/>
        <end position="307"/>
    </location>
    <ligand>
        <name>NADP(+)</name>
        <dbReference type="ChEBI" id="CHEBI:58349"/>
    </ligand>
</feature>
<dbReference type="EC" id="1.1.1.193" evidence="15"/>
<feature type="binding site" evidence="17">
    <location>
        <position position="200"/>
    </location>
    <ligand>
        <name>NADP(+)</name>
        <dbReference type="ChEBI" id="CHEBI:58349"/>
    </ligand>
</feature>
<feature type="binding site" evidence="18">
    <location>
        <position position="79"/>
    </location>
    <ligand>
        <name>Zn(2+)</name>
        <dbReference type="ChEBI" id="CHEBI:29105"/>
        <note>catalytic</note>
    </ligand>
</feature>
<dbReference type="PROSITE" id="PS51747">
    <property type="entry name" value="CYT_DCMP_DEAMINASES_2"/>
    <property type="match status" value="1"/>
</dbReference>
<dbReference type="InterPro" id="IPR002734">
    <property type="entry name" value="RibDG_C"/>
</dbReference>
<evidence type="ECO:0000256" key="5">
    <source>
        <dbReference type="ARBA" id="ARBA00007417"/>
    </source>
</evidence>
<dbReference type="NCBIfam" id="TIGR00326">
    <property type="entry name" value="eubact_ribD"/>
    <property type="match status" value="1"/>
</dbReference>
<feature type="domain" description="CMP/dCMP-type deaminase" evidence="19">
    <location>
        <begin position="5"/>
        <end position="127"/>
    </location>
</feature>
<dbReference type="RefSeq" id="WP_013278386.1">
    <property type="nucleotide sequence ID" value="NC_014378.1"/>
</dbReference>
<feature type="binding site" evidence="17">
    <location>
        <position position="188"/>
    </location>
    <ligand>
        <name>substrate</name>
    </ligand>
</feature>
<feature type="binding site" evidence="17">
    <location>
        <position position="211"/>
    </location>
    <ligand>
        <name>substrate</name>
    </ligand>
</feature>
<feature type="active site" description="Proton donor" evidence="16">
    <location>
        <position position="56"/>
    </location>
</feature>
<evidence type="ECO:0000256" key="3">
    <source>
        <dbReference type="ARBA" id="ARBA00004910"/>
    </source>
</evidence>
<evidence type="ECO:0000313" key="20">
    <source>
        <dbReference type="EMBL" id="ADL12941.1"/>
    </source>
</evidence>
<feature type="binding site" evidence="17">
    <location>
        <position position="227"/>
    </location>
    <ligand>
        <name>NADP(+)</name>
        <dbReference type="ChEBI" id="CHEBI:58349"/>
    </ligand>
</feature>
<dbReference type="InterPro" id="IPR024072">
    <property type="entry name" value="DHFR-like_dom_sf"/>
</dbReference>
<dbReference type="Gene3D" id="3.40.140.10">
    <property type="entry name" value="Cytidine Deaminase, domain 2"/>
    <property type="match status" value="1"/>
</dbReference>
<comment type="catalytic activity">
    <reaction evidence="13 15">
        <text>5-amino-6-(5-phospho-D-ribitylamino)uracil + NADP(+) = 5-amino-6-(5-phospho-D-ribosylamino)uracil + NADPH + H(+)</text>
        <dbReference type="Rhea" id="RHEA:17845"/>
        <dbReference type="ChEBI" id="CHEBI:15378"/>
        <dbReference type="ChEBI" id="CHEBI:57783"/>
        <dbReference type="ChEBI" id="CHEBI:58349"/>
        <dbReference type="ChEBI" id="CHEBI:58421"/>
        <dbReference type="ChEBI" id="CHEBI:58453"/>
        <dbReference type="EC" id="1.1.1.193"/>
    </reaction>
</comment>
<evidence type="ECO:0000256" key="14">
    <source>
        <dbReference type="ARBA" id="ARBA00049886"/>
    </source>
</evidence>
<keyword evidence="12" id="KW-0511">Multifunctional enzyme</keyword>
<dbReference type="AlphaFoldDB" id="D9QR00"/>
<evidence type="ECO:0000256" key="17">
    <source>
        <dbReference type="PIRSR" id="PIRSR006769-2"/>
    </source>
</evidence>
<dbReference type="InterPro" id="IPR011549">
    <property type="entry name" value="RibD_C"/>
</dbReference>
<dbReference type="GO" id="GO:0008703">
    <property type="term" value="F:5-amino-6-(5-phosphoribosylamino)uracil reductase activity"/>
    <property type="evidence" value="ECO:0007669"/>
    <property type="project" value="UniProtKB-EC"/>
</dbReference>
<comment type="cofactor">
    <cofactor evidence="15 18">
        <name>Zn(2+)</name>
        <dbReference type="ChEBI" id="CHEBI:29105"/>
    </cofactor>
    <text evidence="15 18">Binds 1 zinc ion.</text>
</comment>
<dbReference type="UniPathway" id="UPA00275">
    <property type="reaction ID" value="UER00401"/>
</dbReference>
<feature type="binding site" evidence="18">
    <location>
        <position position="54"/>
    </location>
    <ligand>
        <name>Zn(2+)</name>
        <dbReference type="ChEBI" id="CHEBI:29105"/>
        <note>catalytic</note>
    </ligand>
</feature>
<feature type="binding site" evidence="17">
    <location>
        <position position="174"/>
    </location>
    <ligand>
        <name>NADP(+)</name>
        <dbReference type="ChEBI" id="CHEBI:58349"/>
    </ligand>
</feature>
<dbReference type="InterPro" id="IPR002125">
    <property type="entry name" value="CMP_dCMP_dom"/>
</dbReference>
<evidence type="ECO:0000256" key="4">
    <source>
        <dbReference type="ARBA" id="ARBA00005259"/>
    </source>
</evidence>
<reference evidence="20 21" key="1">
    <citation type="journal article" date="2010" name="Stand. Genomic Sci.">
        <title>Complete genome sequence of Acetohalobium arabaticum type strain (Z-7288).</title>
        <authorList>
            <person name="Sikorski J."/>
            <person name="Lapidus A."/>
            <person name="Chertkov O."/>
            <person name="Lucas S."/>
            <person name="Copeland A."/>
            <person name="Glavina Del Rio T."/>
            <person name="Nolan M."/>
            <person name="Tice H."/>
            <person name="Cheng J.F."/>
            <person name="Han C."/>
            <person name="Brambilla E."/>
            <person name="Pitluck S."/>
            <person name="Liolios K."/>
            <person name="Ivanova N."/>
            <person name="Mavromatis K."/>
            <person name="Mikhailova N."/>
            <person name="Pati A."/>
            <person name="Bruce D."/>
            <person name="Detter C."/>
            <person name="Tapia R."/>
            <person name="Goodwin L."/>
            <person name="Chen A."/>
            <person name="Palaniappan K."/>
            <person name="Land M."/>
            <person name="Hauser L."/>
            <person name="Chang Y.J."/>
            <person name="Jeffries C.D."/>
            <person name="Rohde M."/>
            <person name="Goker M."/>
            <person name="Spring S."/>
            <person name="Woyke T."/>
            <person name="Bristow J."/>
            <person name="Eisen J.A."/>
            <person name="Markowitz V."/>
            <person name="Hugenholtz P."/>
            <person name="Kyrpides N.C."/>
            <person name="Klenk H.P."/>
        </authorList>
    </citation>
    <scope>NUCLEOTIDE SEQUENCE [LARGE SCALE GENOMIC DNA]</scope>
    <source>
        <strain evidence="21">ATCC 49924 / DSM 5501 / Z-7288</strain>
    </source>
</reference>
<dbReference type="GO" id="GO:0008270">
    <property type="term" value="F:zinc ion binding"/>
    <property type="evidence" value="ECO:0007669"/>
    <property type="project" value="InterPro"/>
</dbReference>
<dbReference type="PANTHER" id="PTHR38011">
    <property type="entry name" value="DIHYDROFOLATE REDUCTASE FAMILY PROTEIN (AFU_ORTHOLOGUE AFUA_8G06820)"/>
    <property type="match status" value="1"/>
</dbReference>
<comment type="similarity">
    <text evidence="5 15">In the C-terminal section; belongs to the HTP reductase family.</text>
</comment>
<keyword evidence="7 15" id="KW-0479">Metal-binding</keyword>
<dbReference type="GO" id="GO:0008835">
    <property type="term" value="F:diaminohydroxyphosphoribosylaminopyrimidine deaminase activity"/>
    <property type="evidence" value="ECO:0007669"/>
    <property type="project" value="UniProtKB-EC"/>
</dbReference>
<dbReference type="HOGENOM" id="CLU_036590_1_2_9"/>
<dbReference type="KEGG" id="aar:Acear_1431"/>
<keyword evidence="10 15" id="KW-0521">NADP</keyword>
<dbReference type="OrthoDB" id="9800865at2"/>
<keyword evidence="21" id="KW-1185">Reference proteome</keyword>
<evidence type="ECO:0000256" key="6">
    <source>
        <dbReference type="ARBA" id="ARBA00022619"/>
    </source>
</evidence>
<evidence type="ECO:0000256" key="8">
    <source>
        <dbReference type="ARBA" id="ARBA00022801"/>
    </source>
</evidence>
<dbReference type="EMBL" id="CP002105">
    <property type="protein sequence ID" value="ADL12941.1"/>
    <property type="molecule type" value="Genomic_DNA"/>
</dbReference>
<dbReference type="eggNOG" id="COG0117">
    <property type="taxonomic scope" value="Bacteria"/>
</dbReference>
<dbReference type="InterPro" id="IPR016193">
    <property type="entry name" value="Cytidine_deaminase-like"/>
</dbReference>
<dbReference type="GO" id="GO:0009231">
    <property type="term" value="P:riboflavin biosynthetic process"/>
    <property type="evidence" value="ECO:0007669"/>
    <property type="project" value="UniProtKB-UniPathway"/>
</dbReference>
<evidence type="ECO:0000256" key="15">
    <source>
        <dbReference type="PIRNR" id="PIRNR006769"/>
    </source>
</evidence>
<comment type="similarity">
    <text evidence="4 15">In the N-terminal section; belongs to the cytidine and deoxycytidylate deaminase family.</text>
</comment>
<evidence type="ECO:0000256" key="1">
    <source>
        <dbReference type="ARBA" id="ARBA00002151"/>
    </source>
</evidence>
<dbReference type="Gene3D" id="3.40.430.10">
    <property type="entry name" value="Dihydrofolate Reductase, subunit A"/>
    <property type="match status" value="1"/>
</dbReference>
<proteinExistence type="inferred from homology"/>
<dbReference type="SUPFAM" id="SSF53927">
    <property type="entry name" value="Cytidine deaminase-like"/>
    <property type="match status" value="1"/>
</dbReference>
<keyword evidence="6 15" id="KW-0686">Riboflavin biosynthesis</keyword>
<dbReference type="PIRSF" id="PIRSF006769">
    <property type="entry name" value="RibD"/>
    <property type="match status" value="1"/>
</dbReference>